<dbReference type="Proteomes" id="UP001332503">
    <property type="component" value="Unassembled WGS sequence"/>
</dbReference>
<organism evidence="2 5">
    <name type="scientific">Lactobacillus amylovorus subsp. animalium</name>
    <dbReference type="NCBI Taxonomy" id="3378536"/>
    <lineage>
        <taxon>Bacteria</taxon>
        <taxon>Bacillati</taxon>
        <taxon>Bacillota</taxon>
        <taxon>Bacilli</taxon>
        <taxon>Lactobacillales</taxon>
        <taxon>Lactobacillaceae</taxon>
        <taxon>Lactobacillus</taxon>
    </lineage>
</organism>
<dbReference type="AlphaFoldDB" id="A0ABD0C097"/>
<keyword evidence="1" id="KW-0732">Signal</keyword>
<dbReference type="Proteomes" id="UP001346800">
    <property type="component" value="Unassembled WGS sequence"/>
</dbReference>
<dbReference type="RefSeq" id="WP_052542977.1">
    <property type="nucleotide sequence ID" value="NZ_BTFQ01000017.1"/>
</dbReference>
<comment type="caution">
    <text evidence="2">The sequence shown here is derived from an EMBL/GenBank/DDBJ whole genome shotgun (WGS) entry which is preliminary data.</text>
</comment>
<proteinExistence type="predicted"/>
<name>A0ABD0C097_LACAM</name>
<sequence length="127" mass="14770">MKRHTKLLIFVAMLLCAIGLISTNSKTVQATYLNGNDYTDMCKRYVKVVKPVKVYKVRTGTCEANNHFKYYGKLKKGSHVWISRWLMSTGGGWVIINDGKYYSTRRTFFFAVNPHGYNRANWYKRIA</sequence>
<feature type="chain" id="PRO_5044722470" evidence="1">
    <location>
        <begin position="31"/>
        <end position="127"/>
    </location>
</feature>
<evidence type="ECO:0000313" key="2">
    <source>
        <dbReference type="EMBL" id="GMM13307.1"/>
    </source>
</evidence>
<evidence type="ECO:0000313" key="5">
    <source>
        <dbReference type="Proteomes" id="UP001346800"/>
    </source>
</evidence>
<accession>A0ABD0C097</accession>
<keyword evidence="4" id="KW-1185">Reference proteome</keyword>
<evidence type="ECO:0000313" key="3">
    <source>
        <dbReference type="EMBL" id="GMM15355.1"/>
    </source>
</evidence>
<dbReference type="EMBL" id="BTFR01000008">
    <property type="protein sequence ID" value="GMM15355.1"/>
    <property type="molecule type" value="Genomic_DNA"/>
</dbReference>
<feature type="signal peptide" evidence="1">
    <location>
        <begin position="1"/>
        <end position="30"/>
    </location>
</feature>
<gene>
    <name evidence="3" type="ORF">LABF125_04880</name>
    <name evidence="2" type="ORF">LABF186_04210</name>
</gene>
<evidence type="ECO:0000313" key="4">
    <source>
        <dbReference type="Proteomes" id="UP001332503"/>
    </source>
</evidence>
<protein>
    <submittedName>
        <fullName evidence="2">Uncharacterized protein</fullName>
    </submittedName>
</protein>
<reference evidence="2" key="1">
    <citation type="submission" date="2023-06" db="EMBL/GenBank/DDBJ databases">
        <authorList>
            <person name="Tohno M."/>
            <person name="Tanizawa Y."/>
        </authorList>
    </citation>
    <scope>NUCLEOTIDE SEQUENCE</scope>
    <source>
        <strain evidence="3">BF125</strain>
        <strain evidence="2">BF186</strain>
    </source>
</reference>
<dbReference type="EMBL" id="BTFQ01000017">
    <property type="protein sequence ID" value="GMM13307.1"/>
    <property type="molecule type" value="Genomic_DNA"/>
</dbReference>
<reference evidence="4 5" key="2">
    <citation type="journal article" date="2024" name="Int. J. Syst. Evol. Microbiol.">
        <title>Proposal of Lactobacillus amylovorus subsp. animalis subsp. nov. and an emended description of Lactobacillus amylovorus.</title>
        <authorList>
            <person name="Yamane K."/>
            <person name="Tanizawa Y."/>
            <person name="Kobayashi H."/>
            <person name="Kamizono T."/>
            <person name="Kojima Y."/>
            <person name="Takagi H."/>
            <person name="Tohno M."/>
        </authorList>
    </citation>
    <scope>NUCLEOTIDE SEQUENCE [LARGE SCALE GENOMIC DNA]</scope>
    <source>
        <strain evidence="3 4">BF125</strain>
        <strain evidence="2 5">BF186</strain>
    </source>
</reference>
<evidence type="ECO:0000256" key="1">
    <source>
        <dbReference type="SAM" id="SignalP"/>
    </source>
</evidence>